<evidence type="ECO:0000256" key="1">
    <source>
        <dbReference type="SAM" id="MobiDB-lite"/>
    </source>
</evidence>
<evidence type="ECO:0000313" key="2">
    <source>
        <dbReference type="EMBL" id="GAA3715480.1"/>
    </source>
</evidence>
<proteinExistence type="predicted"/>
<evidence type="ECO:0000313" key="3">
    <source>
        <dbReference type="Proteomes" id="UP001500902"/>
    </source>
</evidence>
<comment type="caution">
    <text evidence="2">The sequence shown here is derived from an EMBL/GenBank/DDBJ whole genome shotgun (WGS) entry which is preliminary data.</text>
</comment>
<feature type="region of interest" description="Disordered" evidence="1">
    <location>
        <begin position="36"/>
        <end position="76"/>
    </location>
</feature>
<gene>
    <name evidence="2" type="ORF">GCM10022224_096400</name>
</gene>
<organism evidence="2 3">
    <name type="scientific">Nonomuraea antimicrobica</name>
    <dbReference type="NCBI Taxonomy" id="561173"/>
    <lineage>
        <taxon>Bacteria</taxon>
        <taxon>Bacillati</taxon>
        <taxon>Actinomycetota</taxon>
        <taxon>Actinomycetes</taxon>
        <taxon>Streptosporangiales</taxon>
        <taxon>Streptosporangiaceae</taxon>
        <taxon>Nonomuraea</taxon>
    </lineage>
</organism>
<keyword evidence="3" id="KW-1185">Reference proteome</keyword>
<name>A0ABP7E9R6_9ACTN</name>
<accession>A0ABP7E9R6</accession>
<dbReference type="EMBL" id="BAAAZP010000230">
    <property type="protein sequence ID" value="GAA3715480.1"/>
    <property type="molecule type" value="Genomic_DNA"/>
</dbReference>
<reference evidence="3" key="1">
    <citation type="journal article" date="2019" name="Int. J. Syst. Evol. Microbiol.">
        <title>The Global Catalogue of Microorganisms (GCM) 10K type strain sequencing project: providing services to taxonomists for standard genome sequencing and annotation.</title>
        <authorList>
            <consortium name="The Broad Institute Genomics Platform"/>
            <consortium name="The Broad Institute Genome Sequencing Center for Infectious Disease"/>
            <person name="Wu L."/>
            <person name="Ma J."/>
        </authorList>
    </citation>
    <scope>NUCLEOTIDE SEQUENCE [LARGE SCALE GENOMIC DNA]</scope>
    <source>
        <strain evidence="3">JCM 16904</strain>
    </source>
</reference>
<sequence length="123" mass="13157">MGEQVPDERGVLAARAVLGPVAYDRGVEVEVAARGEQVGAQGGQTFGARPDVPDRASRSGGAGRGPAAPQVDGHLPVDDHAHRRAHLAALREVRRELLRDLGEPESQVPCTVISRIHHETRRP</sequence>
<dbReference type="Proteomes" id="UP001500902">
    <property type="component" value="Unassembled WGS sequence"/>
</dbReference>
<protein>
    <submittedName>
        <fullName evidence="2">Uncharacterized protein</fullName>
    </submittedName>
</protein>